<dbReference type="EMBL" id="LELG01000061">
    <property type="protein sequence ID" value="KMQ80594.1"/>
    <property type="molecule type" value="Genomic_DNA"/>
</dbReference>
<dbReference type="InterPro" id="IPR007159">
    <property type="entry name" value="SpoVT-AbrB_dom"/>
</dbReference>
<evidence type="ECO:0000313" key="3">
    <source>
        <dbReference type="Proteomes" id="UP000242951"/>
    </source>
</evidence>
<name>A0ABR5HMH7_9BURK</name>
<gene>
    <name evidence="2" type="ORF">BPMI_04690</name>
</gene>
<dbReference type="SUPFAM" id="SSF89447">
    <property type="entry name" value="AbrB/MazE/MraZ-like"/>
    <property type="match status" value="1"/>
</dbReference>
<reference evidence="2 3" key="1">
    <citation type="submission" date="2015-06" db="EMBL/GenBank/DDBJ databases">
        <title>Comparative genomics of Burkholderia leaf nodule symbionts.</title>
        <authorList>
            <person name="Carlier A."/>
            <person name="Eberl L."/>
            <person name="Pinto-Carbo M."/>
        </authorList>
    </citation>
    <scope>NUCLEOTIDE SEQUENCE [LARGE SCALE GENOMIC DNA]</scope>
    <source>
        <strain evidence="2 3">UZHbot3</strain>
    </source>
</reference>
<dbReference type="Proteomes" id="UP000242951">
    <property type="component" value="Unassembled WGS sequence"/>
</dbReference>
<comment type="caution">
    <text evidence="2">The sequence shown here is derived from an EMBL/GenBank/DDBJ whole genome shotgun (WGS) entry which is preliminary data.</text>
</comment>
<organism evidence="2 3">
    <name type="scientific">Candidatus Burkholderia pumila</name>
    <dbReference type="NCBI Taxonomy" id="1090375"/>
    <lineage>
        <taxon>Bacteria</taxon>
        <taxon>Pseudomonadati</taxon>
        <taxon>Pseudomonadota</taxon>
        <taxon>Betaproteobacteria</taxon>
        <taxon>Burkholderiales</taxon>
        <taxon>Burkholderiaceae</taxon>
        <taxon>Burkholderia</taxon>
    </lineage>
</organism>
<evidence type="ECO:0000259" key="1">
    <source>
        <dbReference type="Pfam" id="PF04014"/>
    </source>
</evidence>
<sequence length="81" mass="9120">MNLRISKWGNSLAVCIPADYLRHSGLSEGDQVQASVTVDGAICFHPAKWNRRAFAQELANIRDSLPMGESVMEEVRREARY</sequence>
<dbReference type="Pfam" id="PF04014">
    <property type="entry name" value="MazE_antitoxin"/>
    <property type="match status" value="1"/>
</dbReference>
<proteinExistence type="predicted"/>
<accession>A0ABR5HMH7</accession>
<feature type="domain" description="SpoVT-AbrB" evidence="1">
    <location>
        <begin position="5"/>
        <end position="42"/>
    </location>
</feature>
<protein>
    <recommendedName>
        <fullName evidence="1">SpoVT-AbrB domain-containing protein</fullName>
    </recommendedName>
</protein>
<dbReference type="InterPro" id="IPR037914">
    <property type="entry name" value="SpoVT-AbrB_sf"/>
</dbReference>
<keyword evidence="3" id="KW-1185">Reference proteome</keyword>
<evidence type="ECO:0000313" key="2">
    <source>
        <dbReference type="EMBL" id="KMQ80594.1"/>
    </source>
</evidence>
<dbReference type="Gene3D" id="2.10.260.10">
    <property type="match status" value="1"/>
</dbReference>